<dbReference type="Gene3D" id="1.10.565.10">
    <property type="entry name" value="Retinoid X Receptor"/>
    <property type="match status" value="1"/>
</dbReference>
<dbReference type="EMBL" id="CAJEWN010000313">
    <property type="protein sequence ID" value="CAD2178166.1"/>
    <property type="molecule type" value="Genomic_DNA"/>
</dbReference>
<dbReference type="InterPro" id="IPR035500">
    <property type="entry name" value="NHR-like_dom_sf"/>
</dbReference>
<evidence type="ECO:0000313" key="6">
    <source>
        <dbReference type="Proteomes" id="UP000580250"/>
    </source>
</evidence>
<keyword evidence="1" id="KW-0805">Transcription regulation</keyword>
<protein>
    <recommendedName>
        <fullName evidence="4">NR LBD domain-containing protein</fullName>
    </recommendedName>
</protein>
<comment type="caution">
    <text evidence="5">The sequence shown here is derived from an EMBL/GenBank/DDBJ whole genome shotgun (WGS) entry which is preliminary data.</text>
</comment>
<organism evidence="5 6">
    <name type="scientific">Meloidogyne enterolobii</name>
    <name type="common">Root-knot nematode worm</name>
    <name type="synonym">Meloidogyne mayaguensis</name>
    <dbReference type="NCBI Taxonomy" id="390850"/>
    <lineage>
        <taxon>Eukaryota</taxon>
        <taxon>Metazoa</taxon>
        <taxon>Ecdysozoa</taxon>
        <taxon>Nematoda</taxon>
        <taxon>Chromadorea</taxon>
        <taxon>Rhabditida</taxon>
        <taxon>Tylenchina</taxon>
        <taxon>Tylenchomorpha</taxon>
        <taxon>Tylenchoidea</taxon>
        <taxon>Meloidogynidae</taxon>
        <taxon>Meloidogyninae</taxon>
        <taxon>Meloidogyne</taxon>
    </lineage>
</organism>
<dbReference type="Proteomes" id="UP000580250">
    <property type="component" value="Unassembled WGS sequence"/>
</dbReference>
<dbReference type="OrthoDB" id="10246805at2759"/>
<reference evidence="5 6" key="1">
    <citation type="submission" date="2020-08" db="EMBL/GenBank/DDBJ databases">
        <authorList>
            <person name="Koutsovoulos G."/>
            <person name="Danchin GJ E."/>
        </authorList>
    </citation>
    <scope>NUCLEOTIDE SEQUENCE [LARGE SCALE GENOMIC DNA]</scope>
</reference>
<evidence type="ECO:0000313" key="5">
    <source>
        <dbReference type="EMBL" id="CAD2178166.1"/>
    </source>
</evidence>
<dbReference type="SUPFAM" id="SSF48508">
    <property type="entry name" value="Nuclear receptor ligand-binding domain"/>
    <property type="match status" value="1"/>
</dbReference>
<evidence type="ECO:0000256" key="2">
    <source>
        <dbReference type="ARBA" id="ARBA00023163"/>
    </source>
</evidence>
<evidence type="ECO:0000256" key="3">
    <source>
        <dbReference type="ARBA" id="ARBA00023170"/>
    </source>
</evidence>
<dbReference type="InterPro" id="IPR000536">
    <property type="entry name" value="Nucl_hrmn_rcpt_lig-bd"/>
</dbReference>
<dbReference type="PROSITE" id="PS51843">
    <property type="entry name" value="NR_LBD"/>
    <property type="match status" value="1"/>
</dbReference>
<sequence length="188" mass="21584">MHSLNNLDDSIFLKGPILFEEIILSNLNICSLIDYLSRSSNPISFGELNCSEFSVQNESISNQLCHKYFLVDRFVCVGIAKSMPVFDKLTLSDQIAHLRHISYMFTAFTGSYIAWELGSDTWTRKDCVMPALGDMKDCEYLYHDRKIKWSELLFTKSVAHFKRVALTNIEFALLIAIIFTKSSKNFNL</sequence>
<name>A0A6V7VT77_MELEN</name>
<proteinExistence type="predicted"/>
<evidence type="ECO:0000259" key="4">
    <source>
        <dbReference type="PROSITE" id="PS51843"/>
    </source>
</evidence>
<keyword evidence="3" id="KW-0675">Receptor</keyword>
<gene>
    <name evidence="5" type="ORF">MENT_LOCUS30092</name>
</gene>
<keyword evidence="2" id="KW-0804">Transcription</keyword>
<accession>A0A6V7VT77</accession>
<dbReference type="Pfam" id="PF00104">
    <property type="entry name" value="Hormone_recep"/>
    <property type="match status" value="1"/>
</dbReference>
<evidence type="ECO:0000256" key="1">
    <source>
        <dbReference type="ARBA" id="ARBA00023015"/>
    </source>
</evidence>
<feature type="domain" description="NR LBD" evidence="4">
    <location>
        <begin position="28"/>
        <end position="188"/>
    </location>
</feature>
<dbReference type="AlphaFoldDB" id="A0A6V7VT77"/>